<comment type="similarity">
    <text evidence="1 6">Belongs to the methyltransferase superfamily. PrmA family.</text>
</comment>
<keyword evidence="4 6" id="KW-0808">Transferase</keyword>
<evidence type="ECO:0000313" key="7">
    <source>
        <dbReference type="EMBL" id="SFE28763.1"/>
    </source>
</evidence>
<feature type="binding site" evidence="6">
    <location>
        <position position="161"/>
    </location>
    <ligand>
        <name>S-adenosyl-L-methionine</name>
        <dbReference type="ChEBI" id="CHEBI:59789"/>
    </ligand>
</feature>
<organism evidence="7 8">
    <name type="scientific">Alteribacillus iranensis</name>
    <dbReference type="NCBI Taxonomy" id="930128"/>
    <lineage>
        <taxon>Bacteria</taxon>
        <taxon>Bacillati</taxon>
        <taxon>Bacillota</taxon>
        <taxon>Bacilli</taxon>
        <taxon>Bacillales</taxon>
        <taxon>Bacillaceae</taxon>
        <taxon>Alteribacillus</taxon>
    </lineage>
</organism>
<comment type="function">
    <text evidence="6">Methylates ribosomal protein L11.</text>
</comment>
<dbReference type="CDD" id="cd02440">
    <property type="entry name" value="AdoMet_MTases"/>
    <property type="match status" value="1"/>
</dbReference>
<dbReference type="GO" id="GO:0005737">
    <property type="term" value="C:cytoplasm"/>
    <property type="evidence" value="ECO:0007669"/>
    <property type="project" value="UniProtKB-SubCell"/>
</dbReference>
<evidence type="ECO:0000256" key="2">
    <source>
        <dbReference type="ARBA" id="ARBA00022490"/>
    </source>
</evidence>
<evidence type="ECO:0000256" key="6">
    <source>
        <dbReference type="HAMAP-Rule" id="MF_00735"/>
    </source>
</evidence>
<evidence type="ECO:0000313" key="8">
    <source>
        <dbReference type="Proteomes" id="UP000199516"/>
    </source>
</evidence>
<keyword evidence="2 6" id="KW-0963">Cytoplasm</keyword>
<dbReference type="AlphaFoldDB" id="A0A1I1ZE20"/>
<dbReference type="InterPro" id="IPR004498">
    <property type="entry name" value="Ribosomal_PrmA_MeTrfase"/>
</dbReference>
<comment type="subcellular location">
    <subcellularLocation>
        <location evidence="6">Cytoplasm</location>
    </subcellularLocation>
</comment>
<dbReference type="GO" id="GO:0032259">
    <property type="term" value="P:methylation"/>
    <property type="evidence" value="ECO:0007669"/>
    <property type="project" value="UniProtKB-KW"/>
</dbReference>
<protein>
    <recommendedName>
        <fullName evidence="6">Ribosomal protein L11 methyltransferase</fullName>
        <shortName evidence="6">L11 Mtase</shortName>
        <ecNumber evidence="6">2.1.1.-</ecNumber>
    </recommendedName>
</protein>
<keyword evidence="3 6" id="KW-0489">Methyltransferase</keyword>
<dbReference type="EMBL" id="FONT01000001">
    <property type="protein sequence ID" value="SFE28763.1"/>
    <property type="molecule type" value="Genomic_DNA"/>
</dbReference>
<dbReference type="OrthoDB" id="9785995at2"/>
<dbReference type="PANTHER" id="PTHR43648:SF1">
    <property type="entry name" value="ELECTRON TRANSFER FLAVOPROTEIN BETA SUBUNIT LYSINE METHYLTRANSFERASE"/>
    <property type="match status" value="1"/>
</dbReference>
<dbReference type="PANTHER" id="PTHR43648">
    <property type="entry name" value="ELECTRON TRANSFER FLAVOPROTEIN BETA SUBUNIT LYSINE METHYLTRANSFERASE"/>
    <property type="match status" value="1"/>
</dbReference>
<proteinExistence type="inferred from homology"/>
<keyword evidence="8" id="KW-1185">Reference proteome</keyword>
<keyword evidence="5 6" id="KW-0949">S-adenosyl-L-methionine</keyword>
<accession>A0A1I1ZE20</accession>
<gene>
    <name evidence="6" type="primary">prmA</name>
    <name evidence="7" type="ORF">SAMN05192532_101133</name>
</gene>
<dbReference type="GO" id="GO:0005840">
    <property type="term" value="C:ribosome"/>
    <property type="evidence" value="ECO:0007669"/>
    <property type="project" value="UniProtKB-KW"/>
</dbReference>
<comment type="catalytic activity">
    <reaction evidence="6">
        <text>L-lysyl-[protein] + 3 S-adenosyl-L-methionine = N(6),N(6),N(6)-trimethyl-L-lysyl-[protein] + 3 S-adenosyl-L-homocysteine + 3 H(+)</text>
        <dbReference type="Rhea" id="RHEA:54192"/>
        <dbReference type="Rhea" id="RHEA-COMP:9752"/>
        <dbReference type="Rhea" id="RHEA-COMP:13826"/>
        <dbReference type="ChEBI" id="CHEBI:15378"/>
        <dbReference type="ChEBI" id="CHEBI:29969"/>
        <dbReference type="ChEBI" id="CHEBI:57856"/>
        <dbReference type="ChEBI" id="CHEBI:59789"/>
        <dbReference type="ChEBI" id="CHEBI:61961"/>
    </reaction>
</comment>
<dbReference type="RefSeq" id="WP_091656116.1">
    <property type="nucleotide sequence ID" value="NZ_FONT01000001.1"/>
</dbReference>
<dbReference type="HAMAP" id="MF_00735">
    <property type="entry name" value="Methyltr_PrmA"/>
    <property type="match status" value="1"/>
</dbReference>
<dbReference type="Gene3D" id="3.40.50.150">
    <property type="entry name" value="Vaccinia Virus protein VP39"/>
    <property type="match status" value="1"/>
</dbReference>
<feature type="binding site" evidence="6">
    <location>
        <position position="182"/>
    </location>
    <ligand>
        <name>S-adenosyl-L-methionine</name>
        <dbReference type="ChEBI" id="CHEBI:59789"/>
    </ligand>
</feature>
<reference evidence="7 8" key="1">
    <citation type="submission" date="2016-10" db="EMBL/GenBank/DDBJ databases">
        <authorList>
            <person name="de Groot N.N."/>
        </authorList>
    </citation>
    <scope>NUCLEOTIDE SEQUENCE [LARGE SCALE GENOMIC DNA]</scope>
    <source>
        <strain evidence="7 8">DSM 23995</strain>
    </source>
</reference>
<dbReference type="PIRSF" id="PIRSF000401">
    <property type="entry name" value="RPL11_MTase"/>
    <property type="match status" value="1"/>
</dbReference>
<feature type="binding site" evidence="6">
    <location>
        <position position="204"/>
    </location>
    <ligand>
        <name>S-adenosyl-L-methionine</name>
        <dbReference type="ChEBI" id="CHEBI:59789"/>
    </ligand>
</feature>
<name>A0A1I1ZE20_9BACI</name>
<dbReference type="STRING" id="930128.SAMN05192532_101133"/>
<dbReference type="InterPro" id="IPR050078">
    <property type="entry name" value="Ribosomal_L11_MeTrfase_PrmA"/>
</dbReference>
<sequence length="310" mass="34534">MDWIEFSIHTTQEATEPISNILHEAGASGVAIVDSSDLEKDWEVTADQIFALSPQDYPEDGVVINAYFPIESFGEKAAENITKKISDLRLYHINLGRNYVTLKEVHEEDWADSWKKYYKPVQVTKTLTISPSWEDYQPKPGEKVIELDPGMAFGTGTHPTTVLCLTMLEERIHGGEAVIDVGTGSGILSIASAKFGAEQILALDVDDKAVQVAEENIDLNNESNRIHVRKNNLLDYTEEKADIIVANILAEIILDMINEAYQVLHSNGIFITSGIISRKREEVETALLQAGFEIVEVKEMDDWVSIAAKK</sequence>
<evidence type="ECO:0000256" key="1">
    <source>
        <dbReference type="ARBA" id="ARBA00009741"/>
    </source>
</evidence>
<keyword evidence="7" id="KW-0687">Ribonucleoprotein</keyword>
<feature type="binding site" evidence="6">
    <location>
        <position position="247"/>
    </location>
    <ligand>
        <name>S-adenosyl-L-methionine</name>
        <dbReference type="ChEBI" id="CHEBI:59789"/>
    </ligand>
</feature>
<evidence type="ECO:0000256" key="4">
    <source>
        <dbReference type="ARBA" id="ARBA00022679"/>
    </source>
</evidence>
<evidence type="ECO:0000256" key="3">
    <source>
        <dbReference type="ARBA" id="ARBA00022603"/>
    </source>
</evidence>
<dbReference type="InterPro" id="IPR029063">
    <property type="entry name" value="SAM-dependent_MTases_sf"/>
</dbReference>
<dbReference type="GO" id="GO:0016279">
    <property type="term" value="F:protein-lysine N-methyltransferase activity"/>
    <property type="evidence" value="ECO:0007669"/>
    <property type="project" value="RHEA"/>
</dbReference>
<dbReference type="Pfam" id="PF06325">
    <property type="entry name" value="PrmA"/>
    <property type="match status" value="1"/>
</dbReference>
<dbReference type="EC" id="2.1.1.-" evidence="6"/>
<evidence type="ECO:0000256" key="5">
    <source>
        <dbReference type="ARBA" id="ARBA00022691"/>
    </source>
</evidence>
<dbReference type="SUPFAM" id="SSF53335">
    <property type="entry name" value="S-adenosyl-L-methionine-dependent methyltransferases"/>
    <property type="match status" value="1"/>
</dbReference>
<keyword evidence="7" id="KW-0689">Ribosomal protein</keyword>
<dbReference type="Proteomes" id="UP000199516">
    <property type="component" value="Unassembled WGS sequence"/>
</dbReference>
<dbReference type="NCBIfam" id="TIGR00406">
    <property type="entry name" value="prmA"/>
    <property type="match status" value="1"/>
</dbReference>